<keyword evidence="2" id="KW-1185">Reference proteome</keyword>
<dbReference type="Proteomes" id="UP001596410">
    <property type="component" value="Unassembled WGS sequence"/>
</dbReference>
<comment type="caution">
    <text evidence="1">The sequence shown here is derived from an EMBL/GenBank/DDBJ whole genome shotgun (WGS) entry which is preliminary data.</text>
</comment>
<protein>
    <submittedName>
        <fullName evidence="1">Uncharacterized protein</fullName>
    </submittedName>
</protein>
<proteinExistence type="predicted"/>
<evidence type="ECO:0000313" key="2">
    <source>
        <dbReference type="Proteomes" id="UP001596410"/>
    </source>
</evidence>
<dbReference type="EMBL" id="JBHSZV010000055">
    <property type="protein sequence ID" value="MFC7063795.1"/>
    <property type="molecule type" value="Genomic_DNA"/>
</dbReference>
<reference evidence="2" key="1">
    <citation type="journal article" date="2019" name="Int. J. Syst. Evol. Microbiol.">
        <title>The Global Catalogue of Microorganisms (GCM) 10K type strain sequencing project: providing services to taxonomists for standard genome sequencing and annotation.</title>
        <authorList>
            <consortium name="The Broad Institute Genomics Platform"/>
            <consortium name="The Broad Institute Genome Sequencing Center for Infectious Disease"/>
            <person name="Wu L."/>
            <person name="Ma J."/>
        </authorList>
    </citation>
    <scope>NUCLEOTIDE SEQUENCE [LARGE SCALE GENOMIC DNA]</scope>
    <source>
        <strain evidence="2">CGMCC 4.1621</strain>
    </source>
</reference>
<organism evidence="1 2">
    <name type="scientific">Halobacillus seohaensis</name>
    <dbReference type="NCBI Taxonomy" id="447421"/>
    <lineage>
        <taxon>Bacteria</taxon>
        <taxon>Bacillati</taxon>
        <taxon>Bacillota</taxon>
        <taxon>Bacilli</taxon>
        <taxon>Bacillales</taxon>
        <taxon>Bacillaceae</taxon>
        <taxon>Halobacillus</taxon>
    </lineage>
</organism>
<dbReference type="RefSeq" id="WP_204706072.1">
    <property type="nucleotide sequence ID" value="NZ_JBHSZV010000055.1"/>
</dbReference>
<name>A0ABW2ENQ2_9BACI</name>
<gene>
    <name evidence="1" type="ORF">ACFQIC_18510</name>
</gene>
<evidence type="ECO:0000313" key="1">
    <source>
        <dbReference type="EMBL" id="MFC7063795.1"/>
    </source>
</evidence>
<sequence length="100" mass="12173">MDTWFIEVKKGGRWEETNVKVPINHLTEDTEDKDIILKLRDVDRDFLLDYHGENIRLISPFFDTEETEVLHFEVNEFRNWTFYKNHIIALDPKNKYKMKV</sequence>
<accession>A0ABW2ENQ2</accession>